<dbReference type="PIRSF" id="PIRSF038991">
    <property type="entry name" value="Protein_AbrB"/>
    <property type="match status" value="1"/>
</dbReference>
<keyword evidence="3" id="KW-1185">Reference proteome</keyword>
<evidence type="ECO:0000313" key="3">
    <source>
        <dbReference type="Proteomes" id="UP000189941"/>
    </source>
</evidence>
<feature type="transmembrane region" description="Helical" evidence="1">
    <location>
        <begin position="143"/>
        <end position="161"/>
    </location>
</feature>
<keyword evidence="1" id="KW-0472">Membrane</keyword>
<feature type="transmembrane region" description="Helical" evidence="1">
    <location>
        <begin position="262"/>
        <end position="283"/>
    </location>
</feature>
<sequence>MIEQIALTLLIGLLGGLLFKKLKIPAAFMIGSMVVVAIVNVLFGHLYVPRNLKLFAQILSGAFIGQLINHSDLENLPKMRKPIALLLSLFTLNMILVGFIFHFVFKLDLVTALLMCLPGGIMDVSLMSIDMGAQADVVASMQTIRLVGMLLILPNWIKFILKRLNATPVQNGHSKITATNHKQSYPPIKNDLYVIFISLIGGIIGYYSQLPVGTLIGALIASLLIKLYGGSQPLRPALRYTAQICAGSIIGTTFTHESLLNMFNLIIPAIILLGSYLMVNYFYSIFIYRRGLIDLQSALFSSSPAGATDISLIAGELGGDLAKIASTQIIRMLYTIIVLPNVVKLIIWFASLLS</sequence>
<dbReference type="AlphaFoldDB" id="A0A1T4JTM4"/>
<evidence type="ECO:0000256" key="1">
    <source>
        <dbReference type="SAM" id="Phobius"/>
    </source>
</evidence>
<dbReference type="EMBL" id="FUWO01000002">
    <property type="protein sequence ID" value="SJZ33491.1"/>
    <property type="molecule type" value="Genomic_DNA"/>
</dbReference>
<dbReference type="InterPro" id="IPR017516">
    <property type="entry name" value="AbrB_dup"/>
</dbReference>
<gene>
    <name evidence="2" type="ORF">SAMN02746011_00385</name>
</gene>
<dbReference type="RefSeq" id="WP_078755233.1">
    <property type="nucleotide sequence ID" value="NZ_FUWO01000002.1"/>
</dbReference>
<feature type="transmembrane region" description="Helical" evidence="1">
    <location>
        <begin position="111"/>
        <end position="131"/>
    </location>
</feature>
<evidence type="ECO:0008006" key="4">
    <source>
        <dbReference type="Google" id="ProtNLM"/>
    </source>
</evidence>
<dbReference type="GO" id="GO:0010468">
    <property type="term" value="P:regulation of gene expression"/>
    <property type="evidence" value="ECO:0007669"/>
    <property type="project" value="InterPro"/>
</dbReference>
<protein>
    <recommendedName>
        <fullName evidence="4">Ammonia monooxygenase</fullName>
    </recommendedName>
</protein>
<keyword evidence="1" id="KW-0812">Transmembrane</keyword>
<reference evidence="3" key="1">
    <citation type="submission" date="2017-02" db="EMBL/GenBank/DDBJ databases">
        <authorList>
            <person name="Varghese N."/>
            <person name="Submissions S."/>
        </authorList>
    </citation>
    <scope>NUCLEOTIDE SEQUENCE [LARGE SCALE GENOMIC DNA]</scope>
    <source>
        <strain evidence="3">DSM 15739</strain>
    </source>
</reference>
<dbReference type="NCBIfam" id="TIGR03082">
    <property type="entry name" value="Gneg_AbrB_dup"/>
    <property type="match status" value="1"/>
</dbReference>
<organism evidence="2 3">
    <name type="scientific">Globicatella sulfidifaciens DSM 15739</name>
    <dbReference type="NCBI Taxonomy" id="1121925"/>
    <lineage>
        <taxon>Bacteria</taxon>
        <taxon>Bacillati</taxon>
        <taxon>Bacillota</taxon>
        <taxon>Bacilli</taxon>
        <taxon>Lactobacillales</taxon>
        <taxon>Aerococcaceae</taxon>
        <taxon>Globicatella</taxon>
    </lineage>
</organism>
<dbReference type="InterPro" id="IPR007820">
    <property type="entry name" value="AbrB_fam"/>
</dbReference>
<dbReference type="GO" id="GO:0016020">
    <property type="term" value="C:membrane"/>
    <property type="evidence" value="ECO:0007669"/>
    <property type="project" value="InterPro"/>
</dbReference>
<keyword evidence="1" id="KW-1133">Transmembrane helix</keyword>
<evidence type="ECO:0000313" key="2">
    <source>
        <dbReference type="EMBL" id="SJZ33491.1"/>
    </source>
</evidence>
<feature type="transmembrane region" description="Helical" evidence="1">
    <location>
        <begin position="83"/>
        <end position="105"/>
    </location>
</feature>
<dbReference type="PANTHER" id="PTHR38457">
    <property type="entry name" value="REGULATOR ABRB-RELATED"/>
    <property type="match status" value="1"/>
</dbReference>
<name>A0A1T4JTM4_9LACT</name>
<feature type="transmembrane region" description="Helical" evidence="1">
    <location>
        <begin position="192"/>
        <end position="225"/>
    </location>
</feature>
<dbReference type="Proteomes" id="UP000189941">
    <property type="component" value="Unassembled WGS sequence"/>
</dbReference>
<proteinExistence type="predicted"/>
<dbReference type="PANTHER" id="PTHR38457:SF1">
    <property type="entry name" value="REGULATOR ABRB-RELATED"/>
    <property type="match status" value="1"/>
</dbReference>
<dbReference type="OrthoDB" id="5460360at2"/>
<dbReference type="Pfam" id="PF05145">
    <property type="entry name" value="AbrB"/>
    <property type="match status" value="1"/>
</dbReference>
<feature type="transmembrane region" description="Helical" evidence="1">
    <location>
        <begin position="333"/>
        <end position="353"/>
    </location>
</feature>
<feature type="transmembrane region" description="Helical" evidence="1">
    <location>
        <begin position="26"/>
        <end position="48"/>
    </location>
</feature>
<accession>A0A1T4JTM4</accession>